<sequence length="190" mass="19787">MVSEQSTPAASEEPLLGTPPALSEESWDQLLNSAFEAPPGYADGIVDVFDAPESADDAIDVDDHTIDFDGVAGSAGEANATDSGDADADDSLIDLDEADVEADGDAEDTADSTSPNETDSEESFGFGIDTLMGTEDDLDGTEFEDAGLETDTLETDASHEDEFTIDTAELNDDDLGTGLDGDYGAGEHYI</sequence>
<protein>
    <submittedName>
        <fullName evidence="2">Uncharacterized protein</fullName>
    </submittedName>
</protein>
<evidence type="ECO:0000313" key="2">
    <source>
        <dbReference type="EMBL" id="KAB1643228.1"/>
    </source>
</evidence>
<feature type="region of interest" description="Disordered" evidence="1">
    <location>
        <begin position="1"/>
        <end position="24"/>
    </location>
</feature>
<gene>
    <name evidence="2" type="ORF">F8O05_08395</name>
</gene>
<dbReference type="EMBL" id="WBKB01000004">
    <property type="protein sequence ID" value="KAB1643228.1"/>
    <property type="molecule type" value="Genomic_DNA"/>
</dbReference>
<evidence type="ECO:0000256" key="1">
    <source>
        <dbReference type="SAM" id="MobiDB-lite"/>
    </source>
</evidence>
<name>A0A7J5BCE5_9MICO</name>
<evidence type="ECO:0000313" key="3">
    <source>
        <dbReference type="Proteomes" id="UP000433493"/>
    </source>
</evidence>
<keyword evidence="3" id="KW-1185">Reference proteome</keyword>
<comment type="caution">
    <text evidence="2">The sequence shown here is derived from an EMBL/GenBank/DDBJ whole genome shotgun (WGS) entry which is preliminary data.</text>
</comment>
<dbReference type="AlphaFoldDB" id="A0A7J5BCE5"/>
<feature type="region of interest" description="Disordered" evidence="1">
    <location>
        <begin position="56"/>
        <end position="190"/>
    </location>
</feature>
<dbReference type="OrthoDB" id="5126533at2"/>
<reference evidence="2 3" key="1">
    <citation type="submission" date="2019-09" db="EMBL/GenBank/DDBJ databases">
        <title>Phylogeny of genus Pseudoclavibacter and closely related genus.</title>
        <authorList>
            <person name="Li Y."/>
        </authorList>
    </citation>
    <scope>NUCLEOTIDE SEQUENCE [LARGE SCALE GENOMIC DNA]</scope>
    <source>
        <strain evidence="2 3">KCTC 13959</strain>
    </source>
</reference>
<feature type="compositionally biased region" description="Acidic residues" evidence="1">
    <location>
        <begin position="84"/>
        <end position="110"/>
    </location>
</feature>
<organism evidence="2 3">
    <name type="scientific">Gulosibacter chungangensis</name>
    <dbReference type="NCBI Taxonomy" id="979746"/>
    <lineage>
        <taxon>Bacteria</taxon>
        <taxon>Bacillati</taxon>
        <taxon>Actinomycetota</taxon>
        <taxon>Actinomycetes</taxon>
        <taxon>Micrococcales</taxon>
        <taxon>Microbacteriaceae</taxon>
        <taxon>Gulosibacter</taxon>
    </lineage>
</organism>
<dbReference type="RefSeq" id="WP_158052277.1">
    <property type="nucleotide sequence ID" value="NZ_WBKB01000004.1"/>
</dbReference>
<proteinExistence type="predicted"/>
<feature type="compositionally biased region" description="Acidic residues" evidence="1">
    <location>
        <begin position="134"/>
        <end position="154"/>
    </location>
</feature>
<dbReference type="Proteomes" id="UP000433493">
    <property type="component" value="Unassembled WGS sequence"/>
</dbReference>
<accession>A0A7J5BCE5</accession>